<dbReference type="SUPFAM" id="SSF56672">
    <property type="entry name" value="DNA/RNA polymerases"/>
    <property type="match status" value="1"/>
</dbReference>
<evidence type="ECO:0000313" key="1">
    <source>
        <dbReference type="EMBL" id="KAG8579466.1"/>
    </source>
</evidence>
<sequence>MCFLFQKGCKVSKDKLQYCQEKVVFLGHCFSATGKYLAEERKLAIQNMPLFRQWPSWYSCRDPGAATVSSLLPGPTTKAQALRKKVHLTPHRR</sequence>
<keyword evidence="2" id="KW-1185">Reference proteome</keyword>
<reference evidence="1" key="1">
    <citation type="thesis" date="2020" institute="ProQuest LLC" country="789 East Eisenhower Parkway, Ann Arbor, MI, USA">
        <title>Comparative Genomics and Chromosome Evolution.</title>
        <authorList>
            <person name="Mudd A.B."/>
        </authorList>
    </citation>
    <scope>NUCLEOTIDE SEQUENCE</scope>
    <source>
        <strain evidence="1">237g6f4</strain>
        <tissue evidence="1">Blood</tissue>
    </source>
</reference>
<dbReference type="AlphaFoldDB" id="A0AAV7C4A9"/>
<name>A0AAV7C4A9_ENGPU</name>
<dbReference type="Proteomes" id="UP000824782">
    <property type="component" value="Unassembled WGS sequence"/>
</dbReference>
<proteinExistence type="predicted"/>
<evidence type="ECO:0000313" key="2">
    <source>
        <dbReference type="Proteomes" id="UP000824782"/>
    </source>
</evidence>
<organism evidence="1 2">
    <name type="scientific">Engystomops pustulosus</name>
    <name type="common">Tungara frog</name>
    <name type="synonym">Physalaemus pustulosus</name>
    <dbReference type="NCBI Taxonomy" id="76066"/>
    <lineage>
        <taxon>Eukaryota</taxon>
        <taxon>Metazoa</taxon>
        <taxon>Chordata</taxon>
        <taxon>Craniata</taxon>
        <taxon>Vertebrata</taxon>
        <taxon>Euteleostomi</taxon>
        <taxon>Amphibia</taxon>
        <taxon>Batrachia</taxon>
        <taxon>Anura</taxon>
        <taxon>Neobatrachia</taxon>
        <taxon>Hyloidea</taxon>
        <taxon>Leptodactylidae</taxon>
        <taxon>Leiuperinae</taxon>
        <taxon>Engystomops</taxon>
    </lineage>
</organism>
<comment type="caution">
    <text evidence="1">The sequence shown here is derived from an EMBL/GenBank/DDBJ whole genome shotgun (WGS) entry which is preliminary data.</text>
</comment>
<accession>A0AAV7C4A9</accession>
<gene>
    <name evidence="1" type="ORF">GDO81_010903</name>
</gene>
<dbReference type="InterPro" id="IPR043502">
    <property type="entry name" value="DNA/RNA_pol_sf"/>
</dbReference>
<dbReference type="EMBL" id="WNYA01000004">
    <property type="protein sequence ID" value="KAG8579466.1"/>
    <property type="molecule type" value="Genomic_DNA"/>
</dbReference>
<protein>
    <submittedName>
        <fullName evidence="1">Uncharacterized protein</fullName>
    </submittedName>
</protein>